<organism evidence="4 5">
    <name type="scientific">Marinibaculum pumilum</name>
    <dbReference type="NCBI Taxonomy" id="1766165"/>
    <lineage>
        <taxon>Bacteria</taxon>
        <taxon>Pseudomonadati</taxon>
        <taxon>Pseudomonadota</taxon>
        <taxon>Alphaproteobacteria</taxon>
        <taxon>Rhodospirillales</taxon>
        <taxon>Rhodospirillaceae</taxon>
        <taxon>Marinibaculum</taxon>
    </lineage>
</organism>
<feature type="region of interest" description="Disordered" evidence="1">
    <location>
        <begin position="1"/>
        <end position="46"/>
    </location>
</feature>
<dbReference type="InterPro" id="IPR038351">
    <property type="entry name" value="MCD_N_sf"/>
</dbReference>
<dbReference type="RefSeq" id="WP_379897759.1">
    <property type="nucleotide sequence ID" value="NZ_JBHRTR010000005.1"/>
</dbReference>
<feature type="compositionally biased region" description="Low complexity" evidence="1">
    <location>
        <begin position="7"/>
        <end position="19"/>
    </location>
</feature>
<dbReference type="InterPro" id="IPR007956">
    <property type="entry name" value="Malonyl_CoA_deC_C"/>
</dbReference>
<dbReference type="Gene3D" id="3.40.630.150">
    <property type="entry name" value="Malonyl-CoA decarboxylase, catalytic domain"/>
    <property type="match status" value="1"/>
</dbReference>
<dbReference type="Gene3D" id="1.20.140.90">
    <property type="entry name" value="Malonyl-CoA decarboxylase, oligemerization domain"/>
    <property type="match status" value="1"/>
</dbReference>
<dbReference type="PANTHER" id="PTHR28641:SF1">
    <property type="entry name" value="MALONYL-COA DECARBOXYLASE, MITOCHONDRIAL"/>
    <property type="match status" value="1"/>
</dbReference>
<accession>A0ABV7KUF0</accession>
<comment type="caution">
    <text evidence="4">The sequence shown here is derived from an EMBL/GenBank/DDBJ whole genome shotgun (WGS) entry which is preliminary data.</text>
</comment>
<sequence length="523" mass="58700">MTDRTDTSTAATAPAALPEPRLPDKPVAEAHGAKTRLPERRPGAPRAREATLLDRTVTRLGRAWREATGTARLRLAGHLRPDLPDDDLERLRRQIDDCLAGRGGEVAARLRAAELGRAYLTLSATGRERFFRLLATEYGPAPGALEEAVAAWQAATDELERHRGERRMRQALASPRIVLLRQFNILDQGVKFLVDMRADLLALRDSLPEADAAVFQPVDDDIREILVGWFDVGFLDLTRITWQAPAALLEKLIAYEAVHRIESWDDLKSRLDSDRRCYAFFHPRMPDEPLIFVEIALVDGIAGDVQELLEREAPPLDPREADTAIFYSISNCQKGLRGVSFGNFLIKRVVEELRRDLPNLKTFSTLSPIPDFRRWLDRELAEKGDELLLETERRALAPFASGQVETAPAAVLAGLLQRPDWPEDGAVREVLEPILMRLCAGYLLTARRGRRAADRVGHFHLSNGARIERLNWLGDRSAKGLREAAGLMVNYRYKLDEIDENHEAYRTDGTVTALGSVRRLGRS</sequence>
<evidence type="ECO:0000259" key="2">
    <source>
        <dbReference type="Pfam" id="PF05292"/>
    </source>
</evidence>
<proteinExistence type="predicted"/>
<dbReference type="Pfam" id="PF17408">
    <property type="entry name" value="MCD_N"/>
    <property type="match status" value="1"/>
</dbReference>
<feature type="domain" description="Malonyl-CoA decarboxylase C-terminal" evidence="2">
    <location>
        <begin position="233"/>
        <end position="494"/>
    </location>
</feature>
<dbReference type="InterPro" id="IPR042303">
    <property type="entry name" value="Malonyl_CoA_deC_C_sf"/>
</dbReference>
<protein>
    <submittedName>
        <fullName evidence="4">Malonyl-CoA decarboxylase</fullName>
    </submittedName>
</protein>
<dbReference type="InterPro" id="IPR035372">
    <property type="entry name" value="MCD_N"/>
</dbReference>
<keyword evidence="5" id="KW-1185">Reference proteome</keyword>
<dbReference type="InterPro" id="IPR038917">
    <property type="entry name" value="Malonyl_CoA_deC"/>
</dbReference>
<evidence type="ECO:0000313" key="4">
    <source>
        <dbReference type="EMBL" id="MFC3226011.1"/>
    </source>
</evidence>
<reference evidence="5" key="1">
    <citation type="journal article" date="2019" name="Int. J. Syst. Evol. Microbiol.">
        <title>The Global Catalogue of Microorganisms (GCM) 10K type strain sequencing project: providing services to taxonomists for standard genome sequencing and annotation.</title>
        <authorList>
            <consortium name="The Broad Institute Genomics Platform"/>
            <consortium name="The Broad Institute Genome Sequencing Center for Infectious Disease"/>
            <person name="Wu L."/>
            <person name="Ma J."/>
        </authorList>
    </citation>
    <scope>NUCLEOTIDE SEQUENCE [LARGE SCALE GENOMIC DNA]</scope>
    <source>
        <strain evidence="5">KCTC 42964</strain>
    </source>
</reference>
<feature type="compositionally biased region" description="Basic and acidic residues" evidence="1">
    <location>
        <begin position="21"/>
        <end position="46"/>
    </location>
</feature>
<evidence type="ECO:0000259" key="3">
    <source>
        <dbReference type="Pfam" id="PF17408"/>
    </source>
</evidence>
<dbReference type="Proteomes" id="UP001595528">
    <property type="component" value="Unassembled WGS sequence"/>
</dbReference>
<name>A0ABV7KUF0_9PROT</name>
<feature type="domain" description="Malonyl-CoA decarboxylase N-terminal" evidence="3">
    <location>
        <begin position="138"/>
        <end position="230"/>
    </location>
</feature>
<gene>
    <name evidence="4" type="ORF">ACFOGJ_02150</name>
</gene>
<dbReference type="PANTHER" id="PTHR28641">
    <property type="match status" value="1"/>
</dbReference>
<evidence type="ECO:0000313" key="5">
    <source>
        <dbReference type="Proteomes" id="UP001595528"/>
    </source>
</evidence>
<dbReference type="EMBL" id="JBHRTR010000005">
    <property type="protein sequence ID" value="MFC3226011.1"/>
    <property type="molecule type" value="Genomic_DNA"/>
</dbReference>
<evidence type="ECO:0000256" key="1">
    <source>
        <dbReference type="SAM" id="MobiDB-lite"/>
    </source>
</evidence>
<dbReference type="Pfam" id="PF05292">
    <property type="entry name" value="MCD"/>
    <property type="match status" value="1"/>
</dbReference>